<organism evidence="5 6">
    <name type="scientific">Vibrio marisflavi CECT 7928</name>
    <dbReference type="NCBI Taxonomy" id="634439"/>
    <lineage>
        <taxon>Bacteria</taxon>
        <taxon>Pseudomonadati</taxon>
        <taxon>Pseudomonadota</taxon>
        <taxon>Gammaproteobacteria</taxon>
        <taxon>Vibrionales</taxon>
        <taxon>Vibrionaceae</taxon>
        <taxon>Vibrio</taxon>
    </lineage>
</organism>
<evidence type="ECO:0000256" key="3">
    <source>
        <dbReference type="SAM" id="SignalP"/>
    </source>
</evidence>
<gene>
    <name evidence="5" type="ORF">VMF7928_00172</name>
</gene>
<evidence type="ECO:0000313" key="6">
    <source>
        <dbReference type="Proteomes" id="UP000838748"/>
    </source>
</evidence>
<evidence type="ECO:0000256" key="1">
    <source>
        <dbReference type="ARBA" id="ARBA00010333"/>
    </source>
</evidence>
<name>A0ABN8E2S9_9VIBR</name>
<dbReference type="Pfam" id="PF00497">
    <property type="entry name" value="SBP_bac_3"/>
    <property type="match status" value="1"/>
</dbReference>
<protein>
    <recommendedName>
        <fullName evidence="4">Solute-binding protein family 3/N-terminal domain-containing protein</fullName>
    </recommendedName>
</protein>
<evidence type="ECO:0000313" key="5">
    <source>
        <dbReference type="EMBL" id="CAH0536076.1"/>
    </source>
</evidence>
<keyword evidence="2 3" id="KW-0732">Signal</keyword>
<comment type="similarity">
    <text evidence="1">Belongs to the bacterial solute-binding protein 3 family.</text>
</comment>
<reference evidence="5" key="1">
    <citation type="submission" date="2021-11" db="EMBL/GenBank/DDBJ databases">
        <authorList>
            <person name="Rodrigo-Torres L."/>
            <person name="Arahal R. D."/>
            <person name="Lucena T."/>
        </authorList>
    </citation>
    <scope>NUCLEOTIDE SEQUENCE</scope>
    <source>
        <strain evidence="5">CECT 7928</strain>
    </source>
</reference>
<dbReference type="SUPFAM" id="SSF53850">
    <property type="entry name" value="Periplasmic binding protein-like II"/>
    <property type="match status" value="1"/>
</dbReference>
<feature type="chain" id="PRO_5047317358" description="Solute-binding protein family 3/N-terminal domain-containing protein" evidence="3">
    <location>
        <begin position="24"/>
        <end position="270"/>
    </location>
</feature>
<keyword evidence="6" id="KW-1185">Reference proteome</keyword>
<evidence type="ECO:0000259" key="4">
    <source>
        <dbReference type="Pfam" id="PF00497"/>
    </source>
</evidence>
<proteinExistence type="inferred from homology"/>
<dbReference type="RefSeq" id="WP_237359583.1">
    <property type="nucleotide sequence ID" value="NZ_CAKLDM010000001.1"/>
</dbReference>
<evidence type="ECO:0000256" key="2">
    <source>
        <dbReference type="ARBA" id="ARBA00022729"/>
    </source>
</evidence>
<accession>A0ABN8E2S9</accession>
<sequence>MQRYLFVSLLILCSTLLPHTAYSSSTSFKGKTISVVYSSRWAPFSYHLENHAVSGILPVLLSKILTEKMGMEVNSYAEPWARAQESAKQGRYDAIFTAITPEREHYFLANKYDLFSLDWRAFVSQESPLFENIKPDQDILKNKKLQYVVVNGDGSSEQILKNYDLPYTSLTSAQQCLGLIAFGRKDVFLHSYLVGETLLHKMNLNNKVKALRKTYKSVGFKLLLSRKSSYDQALLDELDKHLAQMIESGELQQLREQVENEQLLKALDLN</sequence>
<dbReference type="PANTHER" id="PTHR35936">
    <property type="entry name" value="MEMBRANE-BOUND LYTIC MUREIN TRANSGLYCOSYLASE F"/>
    <property type="match status" value="1"/>
</dbReference>
<feature type="domain" description="Solute-binding protein family 3/N-terminal" evidence="4">
    <location>
        <begin position="33"/>
        <end position="257"/>
    </location>
</feature>
<feature type="signal peptide" evidence="3">
    <location>
        <begin position="1"/>
        <end position="23"/>
    </location>
</feature>
<dbReference type="Gene3D" id="3.40.190.10">
    <property type="entry name" value="Periplasmic binding protein-like II"/>
    <property type="match status" value="2"/>
</dbReference>
<dbReference type="InterPro" id="IPR001638">
    <property type="entry name" value="Solute-binding_3/MltF_N"/>
</dbReference>
<comment type="caution">
    <text evidence="5">The sequence shown here is derived from an EMBL/GenBank/DDBJ whole genome shotgun (WGS) entry which is preliminary data.</text>
</comment>
<dbReference type="Proteomes" id="UP000838748">
    <property type="component" value="Unassembled WGS sequence"/>
</dbReference>
<dbReference type="PANTHER" id="PTHR35936:SF19">
    <property type="entry name" value="AMINO-ACID-BINDING PROTEIN YXEM-RELATED"/>
    <property type="match status" value="1"/>
</dbReference>
<dbReference type="EMBL" id="CAKLDM010000001">
    <property type="protein sequence ID" value="CAH0536076.1"/>
    <property type="molecule type" value="Genomic_DNA"/>
</dbReference>